<evidence type="ECO:0000256" key="3">
    <source>
        <dbReference type="SAM" id="Coils"/>
    </source>
</evidence>
<protein>
    <recommendedName>
        <fullName evidence="4">Centrosomin N-terminal motif 1 domain-containing protein</fullName>
    </recommendedName>
</protein>
<dbReference type="HOGENOM" id="CLU_1801024_0_0_1"/>
<keyword evidence="2" id="KW-0963">Cytoplasm</keyword>
<organism evidence="5 6">
    <name type="scientific">Zymoseptoria tritici (strain CBS 115943 / IPO323)</name>
    <name type="common">Speckled leaf blotch fungus</name>
    <name type="synonym">Septoria tritici</name>
    <dbReference type="NCBI Taxonomy" id="336722"/>
    <lineage>
        <taxon>Eukaryota</taxon>
        <taxon>Fungi</taxon>
        <taxon>Dikarya</taxon>
        <taxon>Ascomycota</taxon>
        <taxon>Pezizomycotina</taxon>
        <taxon>Dothideomycetes</taxon>
        <taxon>Dothideomycetidae</taxon>
        <taxon>Mycosphaerellales</taxon>
        <taxon>Mycosphaerellaceae</taxon>
        <taxon>Zymoseptoria</taxon>
    </lineage>
</organism>
<feature type="domain" description="Centrosomin N-terminal motif 1" evidence="4">
    <location>
        <begin position="24"/>
        <end position="86"/>
    </location>
</feature>
<dbReference type="eggNOG" id="ENOG502R0AV">
    <property type="taxonomic scope" value="Eukaryota"/>
</dbReference>
<gene>
    <name evidence="5" type="ORF">MYCGRDRAFT_49912</name>
</gene>
<accession>F9XN93</accession>
<dbReference type="STRING" id="336722.F9XN93"/>
<dbReference type="Pfam" id="PF07989">
    <property type="entry name" value="Cnn_1N"/>
    <property type="match status" value="1"/>
</dbReference>
<feature type="coiled-coil region" evidence="3">
    <location>
        <begin position="25"/>
        <end position="124"/>
    </location>
</feature>
<comment type="subcellular location">
    <subcellularLocation>
        <location evidence="1">Cytoplasm</location>
    </subcellularLocation>
</comment>
<proteinExistence type="predicted"/>
<dbReference type="RefSeq" id="XP_003848579.1">
    <property type="nucleotide sequence ID" value="XM_003848531.1"/>
</dbReference>
<dbReference type="AlphaFoldDB" id="F9XN93"/>
<keyword evidence="6" id="KW-1185">Reference proteome</keyword>
<feature type="non-terminal residue" evidence="5">
    <location>
        <position position="1"/>
    </location>
</feature>
<dbReference type="GeneID" id="13396164"/>
<dbReference type="InterPro" id="IPR012943">
    <property type="entry name" value="Cnn_1N"/>
</dbReference>
<dbReference type="GO" id="GO:0005815">
    <property type="term" value="C:microtubule organizing center"/>
    <property type="evidence" value="ECO:0007669"/>
    <property type="project" value="InterPro"/>
</dbReference>
<dbReference type="OrthoDB" id="10255000at2759"/>
<name>F9XN93_ZYMTI</name>
<keyword evidence="3" id="KW-0175">Coiled coil</keyword>
<dbReference type="KEGG" id="ztr:MYCGRDRAFT_49912"/>
<dbReference type="GO" id="GO:0005737">
    <property type="term" value="C:cytoplasm"/>
    <property type="evidence" value="ECO:0007669"/>
    <property type="project" value="UniProtKB-SubCell"/>
</dbReference>
<dbReference type="InParanoid" id="F9XN93"/>
<dbReference type="Proteomes" id="UP000008062">
    <property type="component" value="Chromosome 11"/>
</dbReference>
<evidence type="ECO:0000256" key="2">
    <source>
        <dbReference type="ARBA" id="ARBA00022490"/>
    </source>
</evidence>
<sequence length="146" mass="16906">MIDSTPIPQLPDRAGVLEQGNVLTLRDQEAKLDQIQKDNFSLKLKIHYLEEALRKSGNEFHQATLKENNERTMEVRQLQRELEVAKSSSAGNIDDVQHRMESMKAELEREHKEAKQALEDEIEAFVTHFKIADAEQAELKRELERV</sequence>
<evidence type="ECO:0000313" key="5">
    <source>
        <dbReference type="EMBL" id="EGP83555.1"/>
    </source>
</evidence>
<dbReference type="EMBL" id="CM001206">
    <property type="protein sequence ID" value="EGP83555.1"/>
    <property type="molecule type" value="Genomic_DNA"/>
</dbReference>
<reference evidence="5 6" key="1">
    <citation type="journal article" date="2011" name="PLoS Genet.">
        <title>Finished genome of the fungal wheat pathogen Mycosphaerella graminicola reveals dispensome structure, chromosome plasticity, and stealth pathogenesis.</title>
        <authorList>
            <person name="Goodwin S.B."/>
            <person name="Ben M'barek S."/>
            <person name="Dhillon B."/>
            <person name="Wittenberg A.H.J."/>
            <person name="Crane C.F."/>
            <person name="Hane J.K."/>
            <person name="Foster A.J."/>
            <person name="Van der Lee T.A.J."/>
            <person name="Grimwood J."/>
            <person name="Aerts A."/>
            <person name="Antoniw J."/>
            <person name="Bailey A."/>
            <person name="Bluhm B."/>
            <person name="Bowler J."/>
            <person name="Bristow J."/>
            <person name="van der Burgt A."/>
            <person name="Canto-Canche B."/>
            <person name="Churchill A.C.L."/>
            <person name="Conde-Ferraez L."/>
            <person name="Cools H.J."/>
            <person name="Coutinho P.M."/>
            <person name="Csukai M."/>
            <person name="Dehal P."/>
            <person name="De Wit P."/>
            <person name="Donzelli B."/>
            <person name="van de Geest H.C."/>
            <person name="van Ham R.C.H.J."/>
            <person name="Hammond-Kosack K.E."/>
            <person name="Henrissat B."/>
            <person name="Kilian A."/>
            <person name="Kobayashi A.K."/>
            <person name="Koopmann E."/>
            <person name="Kourmpetis Y."/>
            <person name="Kuzniar A."/>
            <person name="Lindquist E."/>
            <person name="Lombard V."/>
            <person name="Maliepaard C."/>
            <person name="Martins N."/>
            <person name="Mehrabi R."/>
            <person name="Nap J.P.H."/>
            <person name="Ponomarenko A."/>
            <person name="Rudd J.J."/>
            <person name="Salamov A."/>
            <person name="Schmutz J."/>
            <person name="Schouten H.J."/>
            <person name="Shapiro H."/>
            <person name="Stergiopoulos I."/>
            <person name="Torriani S.F.F."/>
            <person name="Tu H."/>
            <person name="de Vries R.P."/>
            <person name="Waalwijk C."/>
            <person name="Ware S.B."/>
            <person name="Wiebenga A."/>
            <person name="Zwiers L.-H."/>
            <person name="Oliver R.P."/>
            <person name="Grigoriev I.V."/>
            <person name="Kema G.H.J."/>
        </authorList>
    </citation>
    <scope>NUCLEOTIDE SEQUENCE [LARGE SCALE GENOMIC DNA]</scope>
    <source>
        <strain evidence="6">CBS 115943 / IPO323</strain>
    </source>
</reference>
<evidence type="ECO:0000313" key="6">
    <source>
        <dbReference type="Proteomes" id="UP000008062"/>
    </source>
</evidence>
<evidence type="ECO:0000256" key="1">
    <source>
        <dbReference type="ARBA" id="ARBA00004496"/>
    </source>
</evidence>
<evidence type="ECO:0000259" key="4">
    <source>
        <dbReference type="Pfam" id="PF07989"/>
    </source>
</evidence>